<dbReference type="EMBL" id="HBUE01331511">
    <property type="protein sequence ID" value="CAG6593548.1"/>
    <property type="molecule type" value="Transcribed_RNA"/>
</dbReference>
<sequence length="236" mass="27373">MAPRKSLLGPTLKALTVKYQELQAALNDIFKFADKFKAETTASQVSVRLESLNKLWDVLCTTLVEIKSHKDYNPEDDPTYKKDRETLTEGYYRVKSLLLDKLKERQEVPCEPTHNDTIVGGTDHARLPQIKLPMFKGNIDEWLSFRDLFLSLIHWKSDLPDVEKFHYLKNCLDDKPKRIISGLSTTSVNYKLAWDRLQRYYTVLPHARLYQRVQKSVLSAPSMANICTIICTVYFL</sequence>
<protein>
    <submittedName>
        <fullName evidence="1">(northern house mosquito) hypothetical protein</fullName>
    </submittedName>
</protein>
<organism evidence="1">
    <name type="scientific">Culex pipiens</name>
    <name type="common">House mosquito</name>
    <dbReference type="NCBI Taxonomy" id="7175"/>
    <lineage>
        <taxon>Eukaryota</taxon>
        <taxon>Metazoa</taxon>
        <taxon>Ecdysozoa</taxon>
        <taxon>Arthropoda</taxon>
        <taxon>Hexapoda</taxon>
        <taxon>Insecta</taxon>
        <taxon>Pterygota</taxon>
        <taxon>Neoptera</taxon>
        <taxon>Endopterygota</taxon>
        <taxon>Diptera</taxon>
        <taxon>Nematocera</taxon>
        <taxon>Culicoidea</taxon>
        <taxon>Culicidae</taxon>
        <taxon>Culicinae</taxon>
        <taxon>Culicini</taxon>
        <taxon>Culex</taxon>
        <taxon>Culex</taxon>
    </lineage>
</organism>
<reference evidence="1" key="1">
    <citation type="submission" date="2021-05" db="EMBL/GenBank/DDBJ databases">
        <authorList>
            <person name="Alioto T."/>
            <person name="Alioto T."/>
            <person name="Gomez Garrido J."/>
        </authorList>
    </citation>
    <scope>NUCLEOTIDE SEQUENCE</scope>
</reference>
<dbReference type="Pfam" id="PF03564">
    <property type="entry name" value="DUF1759"/>
    <property type="match status" value="1"/>
</dbReference>
<dbReference type="InterPro" id="IPR005312">
    <property type="entry name" value="DUF1759"/>
</dbReference>
<proteinExistence type="predicted"/>
<name>A0A8D8KP08_CULPI</name>
<dbReference type="PANTHER" id="PTHR22954">
    <property type="entry name" value="RETROVIRAL PROTEASE-RELATED"/>
    <property type="match status" value="1"/>
</dbReference>
<dbReference type="PANTHER" id="PTHR22954:SF3">
    <property type="entry name" value="PROTEIN CBG08539"/>
    <property type="match status" value="1"/>
</dbReference>
<evidence type="ECO:0000313" key="1">
    <source>
        <dbReference type="EMBL" id="CAG6593548.1"/>
    </source>
</evidence>
<dbReference type="AlphaFoldDB" id="A0A8D8KP08"/>
<accession>A0A8D8KP08</accession>
<dbReference type="EMBL" id="HBUE01224802">
    <property type="protein sequence ID" value="CAG6541475.1"/>
    <property type="molecule type" value="Transcribed_RNA"/>
</dbReference>